<dbReference type="InterPro" id="IPR006629">
    <property type="entry name" value="LITAF"/>
</dbReference>
<dbReference type="EMBL" id="CAJZBQ010000017">
    <property type="protein sequence ID" value="CAG9317020.1"/>
    <property type="molecule type" value="Genomic_DNA"/>
</dbReference>
<dbReference type="AlphaFoldDB" id="A0AAU9J8I0"/>
<evidence type="ECO:0000256" key="2">
    <source>
        <dbReference type="ARBA" id="ARBA00005975"/>
    </source>
</evidence>
<name>A0AAU9J8I0_9CILI</name>
<evidence type="ECO:0000313" key="9">
    <source>
        <dbReference type="Proteomes" id="UP001162131"/>
    </source>
</evidence>
<dbReference type="PANTHER" id="PTHR23292">
    <property type="entry name" value="LIPOPOLYSACCHARIDE-INDUCED TUMOR NECROSIS FACTOR-ALPHA FACTOR"/>
    <property type="match status" value="1"/>
</dbReference>
<evidence type="ECO:0000256" key="6">
    <source>
        <dbReference type="SAM" id="Phobius"/>
    </source>
</evidence>
<feature type="transmembrane region" description="Helical" evidence="6">
    <location>
        <begin position="73"/>
        <end position="93"/>
    </location>
</feature>
<proteinExistence type="inferred from homology"/>
<feature type="domain" description="LITAF" evidence="7">
    <location>
        <begin position="33"/>
        <end position="119"/>
    </location>
</feature>
<evidence type="ECO:0000256" key="5">
    <source>
        <dbReference type="ARBA" id="ARBA00023136"/>
    </source>
</evidence>
<sequence>MISPYPDPMEDLRSNLLSDSQEDLHRAFADCSVRSTPSHSRFPHYIYGTSDIVRCPHCSQENIPNKFFQPNSLSWNICGSICLVGCWFGLCLLPICDSNFQEATIYCSLCNKIVARRVQ</sequence>
<dbReference type="GO" id="GO:0008270">
    <property type="term" value="F:zinc ion binding"/>
    <property type="evidence" value="ECO:0007669"/>
    <property type="project" value="TreeGrafter"/>
</dbReference>
<dbReference type="Pfam" id="PF10601">
    <property type="entry name" value="zf-LITAF-like"/>
    <property type="match status" value="1"/>
</dbReference>
<dbReference type="InterPro" id="IPR037519">
    <property type="entry name" value="LITAF_fam"/>
</dbReference>
<evidence type="ECO:0000256" key="3">
    <source>
        <dbReference type="ARBA" id="ARBA00022723"/>
    </source>
</evidence>
<dbReference type="SMART" id="SM00714">
    <property type="entry name" value="LITAF"/>
    <property type="match status" value="1"/>
</dbReference>
<organism evidence="8 9">
    <name type="scientific">Blepharisma stoltei</name>
    <dbReference type="NCBI Taxonomy" id="1481888"/>
    <lineage>
        <taxon>Eukaryota</taxon>
        <taxon>Sar</taxon>
        <taxon>Alveolata</taxon>
        <taxon>Ciliophora</taxon>
        <taxon>Postciliodesmatophora</taxon>
        <taxon>Heterotrichea</taxon>
        <taxon>Heterotrichida</taxon>
        <taxon>Blepharismidae</taxon>
        <taxon>Blepharisma</taxon>
    </lineage>
</organism>
<keyword evidence="4" id="KW-0862">Zinc</keyword>
<evidence type="ECO:0000256" key="1">
    <source>
        <dbReference type="ARBA" id="ARBA00004170"/>
    </source>
</evidence>
<evidence type="ECO:0000256" key="4">
    <source>
        <dbReference type="ARBA" id="ARBA00022833"/>
    </source>
</evidence>
<keyword evidence="6" id="KW-0812">Transmembrane</keyword>
<dbReference type="PANTHER" id="PTHR23292:SF6">
    <property type="entry name" value="FI16602P1-RELATED"/>
    <property type="match status" value="1"/>
</dbReference>
<keyword evidence="9" id="KW-1185">Reference proteome</keyword>
<protein>
    <recommendedName>
        <fullName evidence="7">LITAF domain-containing protein</fullName>
    </recommendedName>
</protein>
<keyword evidence="3" id="KW-0479">Metal-binding</keyword>
<evidence type="ECO:0000259" key="7">
    <source>
        <dbReference type="PROSITE" id="PS51837"/>
    </source>
</evidence>
<dbReference type="PROSITE" id="PS51837">
    <property type="entry name" value="LITAF"/>
    <property type="match status" value="1"/>
</dbReference>
<comment type="caution">
    <text evidence="8">The sequence shown here is derived from an EMBL/GenBank/DDBJ whole genome shotgun (WGS) entry which is preliminary data.</text>
</comment>
<accession>A0AAU9J8I0</accession>
<reference evidence="8" key="1">
    <citation type="submission" date="2021-09" db="EMBL/GenBank/DDBJ databases">
        <authorList>
            <consortium name="AG Swart"/>
            <person name="Singh M."/>
            <person name="Singh A."/>
            <person name="Seah K."/>
            <person name="Emmerich C."/>
        </authorList>
    </citation>
    <scope>NUCLEOTIDE SEQUENCE</scope>
    <source>
        <strain evidence="8">ATCC30299</strain>
    </source>
</reference>
<comment type="subcellular location">
    <subcellularLocation>
        <location evidence="1">Membrane</location>
        <topology evidence="1">Peripheral membrane protein</topology>
    </subcellularLocation>
</comment>
<keyword evidence="5 6" id="KW-0472">Membrane</keyword>
<dbReference type="Proteomes" id="UP001162131">
    <property type="component" value="Unassembled WGS sequence"/>
</dbReference>
<comment type="similarity">
    <text evidence="2">Belongs to the CDIP1/LITAF family.</text>
</comment>
<gene>
    <name evidence="8" type="ORF">BSTOLATCC_MIC17646</name>
</gene>
<evidence type="ECO:0000313" key="8">
    <source>
        <dbReference type="EMBL" id="CAG9317020.1"/>
    </source>
</evidence>
<keyword evidence="6" id="KW-1133">Transmembrane helix</keyword>
<dbReference type="GO" id="GO:0016020">
    <property type="term" value="C:membrane"/>
    <property type="evidence" value="ECO:0007669"/>
    <property type="project" value="UniProtKB-SubCell"/>
</dbReference>